<evidence type="ECO:0000313" key="2">
    <source>
        <dbReference type="EMBL" id="CAG8808760.1"/>
    </source>
</evidence>
<dbReference type="Proteomes" id="UP000789901">
    <property type="component" value="Unassembled WGS sequence"/>
</dbReference>
<feature type="compositionally biased region" description="Low complexity" evidence="1">
    <location>
        <begin position="51"/>
        <end position="67"/>
    </location>
</feature>
<sequence length="118" mass="13596">MSTDLLARSFEVARLILNSDGSKDNKITNHLQTILANHMNEIVFFEKEDNGPSNQNNVNNESNPNNELDNEHDNELYSENMLLNIIEVELNNKNVINDINKLDSTWLKYGIIFGIEYK</sequence>
<dbReference type="EMBL" id="CAJVQB010026529">
    <property type="protein sequence ID" value="CAG8808760.1"/>
    <property type="molecule type" value="Genomic_DNA"/>
</dbReference>
<organism evidence="2 3">
    <name type="scientific">Gigaspora margarita</name>
    <dbReference type="NCBI Taxonomy" id="4874"/>
    <lineage>
        <taxon>Eukaryota</taxon>
        <taxon>Fungi</taxon>
        <taxon>Fungi incertae sedis</taxon>
        <taxon>Mucoromycota</taxon>
        <taxon>Glomeromycotina</taxon>
        <taxon>Glomeromycetes</taxon>
        <taxon>Diversisporales</taxon>
        <taxon>Gigasporaceae</taxon>
        <taxon>Gigaspora</taxon>
    </lineage>
</organism>
<evidence type="ECO:0000256" key="1">
    <source>
        <dbReference type="SAM" id="MobiDB-lite"/>
    </source>
</evidence>
<feature type="region of interest" description="Disordered" evidence="1">
    <location>
        <begin position="48"/>
        <end position="74"/>
    </location>
</feature>
<protein>
    <submittedName>
        <fullName evidence="2">4052_t:CDS:1</fullName>
    </submittedName>
</protein>
<comment type="caution">
    <text evidence="2">The sequence shown here is derived from an EMBL/GenBank/DDBJ whole genome shotgun (WGS) entry which is preliminary data.</text>
</comment>
<keyword evidence="3" id="KW-1185">Reference proteome</keyword>
<accession>A0ABN7VZV1</accession>
<evidence type="ECO:0000313" key="3">
    <source>
        <dbReference type="Proteomes" id="UP000789901"/>
    </source>
</evidence>
<proteinExistence type="predicted"/>
<gene>
    <name evidence="2" type="ORF">GMARGA_LOCUS24763</name>
</gene>
<name>A0ABN7VZV1_GIGMA</name>
<reference evidence="2 3" key="1">
    <citation type="submission" date="2021-06" db="EMBL/GenBank/DDBJ databases">
        <authorList>
            <person name="Kallberg Y."/>
            <person name="Tangrot J."/>
            <person name="Rosling A."/>
        </authorList>
    </citation>
    <scope>NUCLEOTIDE SEQUENCE [LARGE SCALE GENOMIC DNA]</scope>
    <source>
        <strain evidence="2 3">120-4 pot B 10/14</strain>
    </source>
</reference>